<dbReference type="AlphaFoldDB" id="A0AAW1C6U7"/>
<accession>A0AAW1C6U7</accession>
<evidence type="ECO:0000256" key="3">
    <source>
        <dbReference type="ARBA" id="ARBA00022692"/>
    </source>
</evidence>
<evidence type="ECO:0000256" key="1">
    <source>
        <dbReference type="ARBA" id="ARBA00004141"/>
    </source>
</evidence>
<feature type="transmembrane region" description="Helical" evidence="7">
    <location>
        <begin position="170"/>
        <end position="194"/>
    </location>
</feature>
<dbReference type="EMBL" id="JAOTOJ010000001">
    <property type="protein sequence ID" value="KAK9410249.1"/>
    <property type="molecule type" value="Genomic_DNA"/>
</dbReference>
<keyword evidence="5 7" id="KW-0472">Membrane</keyword>
<evidence type="ECO:0000256" key="5">
    <source>
        <dbReference type="ARBA" id="ARBA00023136"/>
    </source>
</evidence>
<reference evidence="8 9" key="1">
    <citation type="journal article" date="2024" name="Proc. Natl. Acad. Sci. U.S.A.">
        <title>The genetic regulatory architecture and epigenomic basis for age-related changes in rattlesnake venom.</title>
        <authorList>
            <person name="Hogan M.P."/>
            <person name="Holding M.L."/>
            <person name="Nystrom G.S."/>
            <person name="Colston T.J."/>
            <person name="Bartlett D.A."/>
            <person name="Mason A.J."/>
            <person name="Ellsworth S.A."/>
            <person name="Rautsaw R.M."/>
            <person name="Lawrence K.C."/>
            <person name="Strickland J.L."/>
            <person name="He B."/>
            <person name="Fraser P."/>
            <person name="Margres M.J."/>
            <person name="Gilbert D.M."/>
            <person name="Gibbs H.L."/>
            <person name="Parkinson C.L."/>
            <person name="Rokyta D.R."/>
        </authorList>
    </citation>
    <scope>NUCLEOTIDE SEQUENCE [LARGE SCALE GENOMIC DNA]</scope>
    <source>
        <strain evidence="8">DRR0105</strain>
    </source>
</reference>
<comment type="similarity">
    <text evidence="2">Belongs to the MS4A family.</text>
</comment>
<dbReference type="Pfam" id="PF04103">
    <property type="entry name" value="CD20"/>
    <property type="match status" value="1"/>
</dbReference>
<keyword evidence="3 7" id="KW-0812">Transmembrane</keyword>
<evidence type="ECO:0000256" key="4">
    <source>
        <dbReference type="ARBA" id="ARBA00022989"/>
    </source>
</evidence>
<gene>
    <name evidence="8" type="ORF">NXF25_001424</name>
</gene>
<feature type="transmembrane region" description="Helical" evidence="7">
    <location>
        <begin position="130"/>
        <end position="149"/>
    </location>
</feature>
<proteinExistence type="inferred from homology"/>
<name>A0AAW1C6U7_CROAD</name>
<organism evidence="8 9">
    <name type="scientific">Crotalus adamanteus</name>
    <name type="common">Eastern diamondback rattlesnake</name>
    <dbReference type="NCBI Taxonomy" id="8729"/>
    <lineage>
        <taxon>Eukaryota</taxon>
        <taxon>Metazoa</taxon>
        <taxon>Chordata</taxon>
        <taxon>Craniata</taxon>
        <taxon>Vertebrata</taxon>
        <taxon>Euteleostomi</taxon>
        <taxon>Lepidosauria</taxon>
        <taxon>Squamata</taxon>
        <taxon>Bifurcata</taxon>
        <taxon>Unidentata</taxon>
        <taxon>Episquamata</taxon>
        <taxon>Toxicofera</taxon>
        <taxon>Serpentes</taxon>
        <taxon>Colubroidea</taxon>
        <taxon>Viperidae</taxon>
        <taxon>Crotalinae</taxon>
        <taxon>Crotalus</taxon>
    </lineage>
</organism>
<evidence type="ECO:0000256" key="6">
    <source>
        <dbReference type="SAM" id="MobiDB-lite"/>
    </source>
</evidence>
<evidence type="ECO:0000313" key="9">
    <source>
        <dbReference type="Proteomes" id="UP001474421"/>
    </source>
</evidence>
<dbReference type="InterPro" id="IPR030417">
    <property type="entry name" value="MS4A"/>
</dbReference>
<evidence type="ECO:0000256" key="7">
    <source>
        <dbReference type="SAM" id="Phobius"/>
    </source>
</evidence>
<dbReference type="GO" id="GO:0005886">
    <property type="term" value="C:plasma membrane"/>
    <property type="evidence" value="ECO:0007669"/>
    <property type="project" value="TreeGrafter"/>
</dbReference>
<dbReference type="PANTHER" id="PTHR23320:SF155">
    <property type="entry name" value="MEMBRANE-SPANNING 4-DOMAINS SUBFAMILY A MEMBER 8"/>
    <property type="match status" value="1"/>
</dbReference>
<dbReference type="GO" id="GO:0007166">
    <property type="term" value="P:cell surface receptor signaling pathway"/>
    <property type="evidence" value="ECO:0007669"/>
    <property type="project" value="TreeGrafter"/>
</dbReference>
<protein>
    <submittedName>
        <fullName evidence="8">Membrane-spanning 4-domains subfamily A member 8-like</fullName>
    </submittedName>
</protein>
<feature type="region of interest" description="Disordered" evidence="6">
    <location>
        <begin position="222"/>
        <end position="244"/>
    </location>
</feature>
<evidence type="ECO:0000256" key="2">
    <source>
        <dbReference type="ARBA" id="ARBA00009565"/>
    </source>
</evidence>
<dbReference type="PANTHER" id="PTHR23320">
    <property type="entry name" value="MEMBRANE-SPANNING 4-DOMAINS SUBFAMILY A MS4A -RELATED"/>
    <property type="match status" value="1"/>
</dbReference>
<comment type="caution">
    <text evidence="8">The sequence shown here is derived from an EMBL/GenBank/DDBJ whole genome shotgun (WGS) entry which is preliminary data.</text>
</comment>
<feature type="transmembrane region" description="Helical" evidence="7">
    <location>
        <begin position="99"/>
        <end position="118"/>
    </location>
</feature>
<keyword evidence="4 7" id="KW-1133">Transmembrane helix</keyword>
<comment type="subcellular location">
    <subcellularLocation>
        <location evidence="1">Membrane</location>
        <topology evidence="1">Multi-pass membrane protein</topology>
    </subcellularLocation>
</comment>
<dbReference type="Proteomes" id="UP001474421">
    <property type="component" value="Unassembled WGS sequence"/>
</dbReference>
<feature type="transmembrane region" description="Helical" evidence="7">
    <location>
        <begin position="63"/>
        <end position="87"/>
    </location>
</feature>
<keyword evidence="9" id="KW-1185">Reference proteome</keyword>
<sequence>MASGTVVVVPSNAQNVIQMAPGASGATPYPQFGVQQLGISTSAPQQVPQKSPMERFLSAEAKVLGAVQIMIGLVHIGFGAVSVYLIHSSYFILSGIGGYPFWGGIFFISSGSLCVAAVNRPNRGLVKSSVAMNVISAIITLIGVILYIFEIMSNNRIRYIRQYNNLTEQNIGYGLCGLLFLFNLLEFCIAVSIAHFGCQATCCSDDQPTIHFVPYQVIGDGAVRTEPNPSPPPPTYDNAVTKSP</sequence>
<evidence type="ECO:0000313" key="8">
    <source>
        <dbReference type="EMBL" id="KAK9410249.1"/>
    </source>
</evidence>
<dbReference type="InterPro" id="IPR007237">
    <property type="entry name" value="CD20-like"/>
</dbReference>